<feature type="domain" description="DUF4935" evidence="1">
    <location>
        <begin position="6"/>
        <end position="172"/>
    </location>
</feature>
<accession>A0A515ELZ1</accession>
<dbReference type="Pfam" id="PF16289">
    <property type="entry name" value="PIN_12"/>
    <property type="match status" value="1"/>
</dbReference>
<dbReference type="InterPro" id="IPR032557">
    <property type="entry name" value="DUF4935"/>
</dbReference>
<name>A0A515ELZ1_9BURK</name>
<proteinExistence type="predicted"/>
<protein>
    <recommendedName>
        <fullName evidence="1">DUF4935 domain-containing protein</fullName>
    </recommendedName>
</protein>
<evidence type="ECO:0000259" key="1">
    <source>
        <dbReference type="Pfam" id="PF16289"/>
    </source>
</evidence>
<sequence>MAKYDIVIDTNIYHKDQARSKLPFLALSRLCKAGVVQLHIPYIVEREFQTHLVAGAKDKLEATQKGLEYLVQYEINVERLNSMKVLLENLLNQENAIIGNVEASFISWLDSVGAVRHSVSESSARAALEAYFLGTSPLTSPKVRADIPDAFIFQTIVELSKVSAQLFVISADGKVAQASEALKGVSVLKSLGSFIESDPIQAEVLHLDVVENLPLICAELGKYEAESNEIFYVLQKEANEKIVGRTVHSHSIPDDNHEATIQGYYDPENIELDLNNLSYFGGGEFGLPYSYTSTVTLIYYIYKADYYALRDDDSPSVTDHNDHYFQAEEEREVTVRGMLKIMIPAAVLADVSTEDALDGNVEISIDSVDSVELSED</sequence>
<reference evidence="3" key="1">
    <citation type="submission" date="2019-02" db="EMBL/GenBank/DDBJ databases">
        <title>Complete genome sequence of Rhodoferax sp. Gr-4.</title>
        <authorList>
            <person name="Jin L."/>
        </authorList>
    </citation>
    <scope>NUCLEOTIDE SEQUENCE [LARGE SCALE GENOMIC DNA]</scope>
    <source>
        <strain evidence="3">Gr-4</strain>
    </source>
</reference>
<dbReference type="AlphaFoldDB" id="A0A515ELZ1"/>
<dbReference type="RefSeq" id="WP_142809765.1">
    <property type="nucleotide sequence ID" value="NZ_CP036282.1"/>
</dbReference>
<dbReference type="EMBL" id="CP036282">
    <property type="protein sequence ID" value="QDL53659.1"/>
    <property type="molecule type" value="Genomic_DNA"/>
</dbReference>
<evidence type="ECO:0000313" key="3">
    <source>
        <dbReference type="Proteomes" id="UP000317365"/>
    </source>
</evidence>
<gene>
    <name evidence="2" type="ORF">EXZ61_05415</name>
</gene>
<evidence type="ECO:0000313" key="2">
    <source>
        <dbReference type="EMBL" id="QDL53659.1"/>
    </source>
</evidence>
<dbReference type="Proteomes" id="UP000317365">
    <property type="component" value="Chromosome"/>
</dbReference>
<reference evidence="3" key="2">
    <citation type="journal article" date="2020" name="Int. J. Syst. Evol. Microbiol.">
        <title>Genomic insights into a novel species Rhodoferax aquaticus sp. nov., isolated from freshwater.</title>
        <authorList>
            <person name="Li T."/>
            <person name="Zhuo Y."/>
            <person name="Jin C.Z."/>
            <person name="Wu X."/>
            <person name="Ko S.R."/>
            <person name="Jin F.J."/>
            <person name="Ahn C.Y."/>
            <person name="Oh H.M."/>
            <person name="Lee H.G."/>
            <person name="Jin L."/>
        </authorList>
    </citation>
    <scope>NUCLEOTIDE SEQUENCE [LARGE SCALE GENOMIC DNA]</scope>
    <source>
        <strain evidence="3">Gr-4</strain>
    </source>
</reference>
<keyword evidence="3" id="KW-1185">Reference proteome</keyword>
<organism evidence="2 3">
    <name type="scientific">Rhodoferax aquaticus</name>
    <dbReference type="NCBI Taxonomy" id="2527691"/>
    <lineage>
        <taxon>Bacteria</taxon>
        <taxon>Pseudomonadati</taxon>
        <taxon>Pseudomonadota</taxon>
        <taxon>Betaproteobacteria</taxon>
        <taxon>Burkholderiales</taxon>
        <taxon>Comamonadaceae</taxon>
        <taxon>Rhodoferax</taxon>
    </lineage>
</organism>
<dbReference type="KEGG" id="rhg:EXZ61_05415"/>